<dbReference type="Proteomes" id="UP000248863">
    <property type="component" value="Unassembled WGS sequence"/>
</dbReference>
<dbReference type="EMBL" id="NPEU01000686">
    <property type="protein sequence ID" value="RAI29431.1"/>
    <property type="molecule type" value="Genomic_DNA"/>
</dbReference>
<dbReference type="AlphaFoldDB" id="A0A327JTP2"/>
<keyword evidence="2" id="KW-1185">Reference proteome</keyword>
<dbReference type="OrthoDB" id="7959971at2"/>
<evidence type="ECO:0000313" key="1">
    <source>
        <dbReference type="EMBL" id="RAI29431.1"/>
    </source>
</evidence>
<protein>
    <submittedName>
        <fullName evidence="1">Uncharacterized protein</fullName>
    </submittedName>
</protein>
<organism evidence="1 2">
    <name type="scientific">Rhodoplanes elegans</name>
    <dbReference type="NCBI Taxonomy" id="29408"/>
    <lineage>
        <taxon>Bacteria</taxon>
        <taxon>Pseudomonadati</taxon>
        <taxon>Pseudomonadota</taxon>
        <taxon>Alphaproteobacteria</taxon>
        <taxon>Hyphomicrobiales</taxon>
        <taxon>Nitrobacteraceae</taxon>
        <taxon>Rhodoplanes</taxon>
    </lineage>
</organism>
<reference evidence="1 2" key="1">
    <citation type="submission" date="2017-07" db="EMBL/GenBank/DDBJ databases">
        <title>Draft Genome Sequences of Select Purple Nonsulfur Bacteria.</title>
        <authorList>
            <person name="Lasarre B."/>
            <person name="Mckinlay J.B."/>
        </authorList>
    </citation>
    <scope>NUCLEOTIDE SEQUENCE [LARGE SCALE GENOMIC DNA]</scope>
    <source>
        <strain evidence="1 2">DSM 11907</strain>
    </source>
</reference>
<evidence type="ECO:0000313" key="2">
    <source>
        <dbReference type="Proteomes" id="UP000248863"/>
    </source>
</evidence>
<sequence length="109" mass="12302">MNEAALHDRLAEAYNLIAAALRSEAPDFDRVMDAIGRLFDPKGPFNTPTMTLALPPSVDRAVLDLRDVMERFRDRSAESTEEAVREVWSVLSRPEVVAALRKREAFETE</sequence>
<comment type="caution">
    <text evidence="1">The sequence shown here is derived from an EMBL/GenBank/DDBJ whole genome shotgun (WGS) entry which is preliminary data.</text>
</comment>
<dbReference type="RefSeq" id="WP_111360467.1">
    <property type="nucleotide sequence ID" value="NZ_NHSK01000061.1"/>
</dbReference>
<accession>A0A327JTP2</accession>
<gene>
    <name evidence="1" type="ORF">CH338_28590</name>
</gene>
<proteinExistence type="predicted"/>
<name>A0A327JTP2_9BRAD</name>